<name>A0A9Q1JB14_SYNKA</name>
<organism evidence="1 2">
    <name type="scientific">Synaphobranchus kaupii</name>
    <name type="common">Kaup's arrowtooth eel</name>
    <dbReference type="NCBI Taxonomy" id="118154"/>
    <lineage>
        <taxon>Eukaryota</taxon>
        <taxon>Metazoa</taxon>
        <taxon>Chordata</taxon>
        <taxon>Craniata</taxon>
        <taxon>Vertebrata</taxon>
        <taxon>Euteleostomi</taxon>
        <taxon>Actinopterygii</taxon>
        <taxon>Neopterygii</taxon>
        <taxon>Teleostei</taxon>
        <taxon>Anguilliformes</taxon>
        <taxon>Synaphobranchidae</taxon>
        <taxon>Synaphobranchus</taxon>
    </lineage>
</organism>
<evidence type="ECO:0000313" key="2">
    <source>
        <dbReference type="Proteomes" id="UP001152622"/>
    </source>
</evidence>
<dbReference type="AlphaFoldDB" id="A0A9Q1JB14"/>
<protein>
    <submittedName>
        <fullName evidence="1">Uncharacterized protein</fullName>
    </submittedName>
</protein>
<reference evidence="1" key="1">
    <citation type="journal article" date="2023" name="Science">
        <title>Genome structures resolve the early diversification of teleost fishes.</title>
        <authorList>
            <person name="Parey E."/>
            <person name="Louis A."/>
            <person name="Montfort J."/>
            <person name="Bouchez O."/>
            <person name="Roques C."/>
            <person name="Iampietro C."/>
            <person name="Lluch J."/>
            <person name="Castinel A."/>
            <person name="Donnadieu C."/>
            <person name="Desvignes T."/>
            <person name="Floi Bucao C."/>
            <person name="Jouanno E."/>
            <person name="Wen M."/>
            <person name="Mejri S."/>
            <person name="Dirks R."/>
            <person name="Jansen H."/>
            <person name="Henkel C."/>
            <person name="Chen W.J."/>
            <person name="Zahm M."/>
            <person name="Cabau C."/>
            <person name="Klopp C."/>
            <person name="Thompson A.W."/>
            <person name="Robinson-Rechavi M."/>
            <person name="Braasch I."/>
            <person name="Lecointre G."/>
            <person name="Bobe J."/>
            <person name="Postlethwait J.H."/>
            <person name="Berthelot C."/>
            <person name="Roest Crollius H."/>
            <person name="Guiguen Y."/>
        </authorList>
    </citation>
    <scope>NUCLEOTIDE SEQUENCE</scope>
    <source>
        <strain evidence="1">WJC10195</strain>
    </source>
</reference>
<dbReference type="Proteomes" id="UP001152622">
    <property type="component" value="Chromosome 2"/>
</dbReference>
<sequence>MANSTKRCSAQSCSKLMLCRYARKAGAKHECTGWHVYERVCNRAHSALRLNACAPFFIWCMGFYFHHRCVHQNCCICRHWSTRPNSPKTNSQQKAKSPTIKGNVDIVLSRQPATRPSLHGTSLCLLAN</sequence>
<accession>A0A9Q1JB14</accession>
<proteinExistence type="predicted"/>
<dbReference type="EMBL" id="JAINUF010000002">
    <property type="protein sequence ID" value="KAJ8377056.1"/>
    <property type="molecule type" value="Genomic_DNA"/>
</dbReference>
<evidence type="ECO:0000313" key="1">
    <source>
        <dbReference type="EMBL" id="KAJ8377056.1"/>
    </source>
</evidence>
<keyword evidence="2" id="KW-1185">Reference proteome</keyword>
<gene>
    <name evidence="1" type="ORF">SKAU_G00076360</name>
</gene>
<comment type="caution">
    <text evidence="1">The sequence shown here is derived from an EMBL/GenBank/DDBJ whole genome shotgun (WGS) entry which is preliminary data.</text>
</comment>